<feature type="region of interest" description="Disordered" evidence="6">
    <location>
        <begin position="2065"/>
        <end position="2186"/>
    </location>
</feature>
<feature type="region of interest" description="Disordered" evidence="6">
    <location>
        <begin position="575"/>
        <end position="643"/>
    </location>
</feature>
<feature type="transmembrane region" description="Helical" evidence="7">
    <location>
        <begin position="1853"/>
        <end position="1875"/>
    </location>
</feature>
<feature type="transmembrane region" description="Helical" evidence="7">
    <location>
        <begin position="1327"/>
        <end position="1349"/>
    </location>
</feature>
<dbReference type="Pfam" id="PF00999">
    <property type="entry name" value="Na_H_Exchanger"/>
    <property type="match status" value="2"/>
</dbReference>
<feature type="region of interest" description="Disordered" evidence="6">
    <location>
        <begin position="2440"/>
        <end position="2541"/>
    </location>
</feature>
<evidence type="ECO:0000256" key="6">
    <source>
        <dbReference type="SAM" id="MobiDB-lite"/>
    </source>
</evidence>
<dbReference type="Gene3D" id="6.10.140.1330">
    <property type="match status" value="1"/>
</dbReference>
<keyword evidence="4 7" id="KW-0472">Membrane</keyword>
<feature type="transmembrane region" description="Helical" evidence="7">
    <location>
        <begin position="1596"/>
        <end position="1615"/>
    </location>
</feature>
<dbReference type="STRING" id="52904.ENSSMAP00000004518"/>
<feature type="compositionally biased region" description="Basic and acidic residues" evidence="6">
    <location>
        <begin position="293"/>
        <end position="312"/>
    </location>
</feature>
<feature type="compositionally biased region" description="Basic and acidic residues" evidence="6">
    <location>
        <begin position="2477"/>
        <end position="2541"/>
    </location>
</feature>
<keyword evidence="3 7" id="KW-1133">Transmembrane helix</keyword>
<feature type="region of interest" description="Disordered" evidence="6">
    <location>
        <begin position="2211"/>
        <end position="2256"/>
    </location>
</feature>
<keyword evidence="5" id="KW-0813">Transport</keyword>
<evidence type="ECO:0000256" key="3">
    <source>
        <dbReference type="ARBA" id="ARBA00022989"/>
    </source>
</evidence>
<dbReference type="Pfam" id="PF18382">
    <property type="entry name" value="Formin_GBD_N"/>
    <property type="match status" value="1"/>
</dbReference>
<dbReference type="PANTHER" id="PTHR45920:SF2">
    <property type="entry name" value="FH1_FH2 DOMAIN-CONTAINING PROTEIN 1"/>
    <property type="match status" value="1"/>
</dbReference>
<keyword evidence="5" id="KW-0915">Sodium</keyword>
<dbReference type="Pfam" id="PF02181">
    <property type="entry name" value="FH2"/>
    <property type="match status" value="1"/>
</dbReference>
<feature type="transmembrane region" description="Helical" evidence="7">
    <location>
        <begin position="1703"/>
        <end position="1734"/>
    </location>
</feature>
<dbReference type="InterPro" id="IPR015425">
    <property type="entry name" value="FH2_Formin"/>
</dbReference>
<feature type="compositionally biased region" description="Basic residues" evidence="6">
    <location>
        <begin position="2072"/>
        <end position="2088"/>
    </location>
</feature>
<dbReference type="SUPFAM" id="SSF101447">
    <property type="entry name" value="Formin homology 2 domain (FH2 domain)"/>
    <property type="match status" value="1"/>
</dbReference>
<dbReference type="InterPro" id="IPR011989">
    <property type="entry name" value="ARM-like"/>
</dbReference>
<dbReference type="GO" id="GO:0030866">
    <property type="term" value="P:cortical actin cytoskeleton organization"/>
    <property type="evidence" value="ECO:0007669"/>
    <property type="project" value="TreeGrafter"/>
</dbReference>
<dbReference type="GO" id="GO:0051015">
    <property type="term" value="F:actin filament binding"/>
    <property type="evidence" value="ECO:0007669"/>
    <property type="project" value="TreeGrafter"/>
</dbReference>
<feature type="compositionally biased region" description="Low complexity" evidence="6">
    <location>
        <begin position="317"/>
        <end position="366"/>
    </location>
</feature>
<evidence type="ECO:0000313" key="9">
    <source>
        <dbReference type="EMBL" id="AWP01018.1"/>
    </source>
</evidence>
<proteinExistence type="inferred from homology"/>
<feature type="transmembrane region" description="Helical" evidence="7">
    <location>
        <begin position="1527"/>
        <end position="1545"/>
    </location>
</feature>
<dbReference type="NCBIfam" id="TIGR00840">
    <property type="entry name" value="b_cpa1"/>
    <property type="match status" value="1"/>
</dbReference>
<feature type="transmembrane region" description="Helical" evidence="7">
    <location>
        <begin position="1492"/>
        <end position="1515"/>
    </location>
</feature>
<dbReference type="PRINTS" id="PR01084">
    <property type="entry name" value="NAHEXCHNGR"/>
</dbReference>
<feature type="region of interest" description="Disordered" evidence="6">
    <location>
        <begin position="660"/>
        <end position="694"/>
    </location>
</feature>
<protein>
    <recommendedName>
        <fullName evidence="5">Sodium/hydrogen exchanger</fullName>
    </recommendedName>
</protein>
<dbReference type="GO" id="GO:0005737">
    <property type="term" value="C:cytoplasm"/>
    <property type="evidence" value="ECO:0007669"/>
    <property type="project" value="TreeGrafter"/>
</dbReference>
<feature type="region of interest" description="Disordered" evidence="6">
    <location>
        <begin position="438"/>
        <end position="558"/>
    </location>
</feature>
<dbReference type="EMBL" id="CP026247">
    <property type="protein sequence ID" value="AWP01018.1"/>
    <property type="molecule type" value="Genomic_DNA"/>
</dbReference>
<feature type="compositionally biased region" description="Low complexity" evidence="6">
    <location>
        <begin position="2237"/>
        <end position="2256"/>
    </location>
</feature>
<gene>
    <name evidence="9" type="ORF">SMAX5B_004724</name>
</gene>
<dbReference type="Proteomes" id="UP000246464">
    <property type="component" value="Chromosome 5"/>
</dbReference>
<dbReference type="GO" id="GO:0005856">
    <property type="term" value="C:cytoskeleton"/>
    <property type="evidence" value="ECO:0007669"/>
    <property type="project" value="TreeGrafter"/>
</dbReference>
<evidence type="ECO:0000256" key="1">
    <source>
        <dbReference type="ARBA" id="ARBA00004141"/>
    </source>
</evidence>
<feature type="compositionally biased region" description="Basic and acidic residues" evidence="6">
    <location>
        <begin position="2447"/>
        <end position="2461"/>
    </location>
</feature>
<feature type="compositionally biased region" description="Basic and acidic residues" evidence="6">
    <location>
        <begin position="220"/>
        <end position="232"/>
    </location>
</feature>
<feature type="transmembrane region" description="Helical" evidence="7">
    <location>
        <begin position="1297"/>
        <end position="1315"/>
    </location>
</feature>
<dbReference type="GO" id="GO:0006885">
    <property type="term" value="P:regulation of pH"/>
    <property type="evidence" value="ECO:0007669"/>
    <property type="project" value="InterPro"/>
</dbReference>
<sequence length="2541" mass="278130">MAVVFSLDHQAAPLLSDLSSASLTCSLSFGADVTRAMASITCRVQFLEDSDPFICTNFPEPRRPPTVNLEENLPLSEQIAGIHKLLEAPLKLEECTLQLSPYGNYLDLDSSLSEQRDELETFYEDVKKGKKPILILRTQLSVRVHSILEKLYNSQGPELRRSLFSLKQLFQDDKDLVPEFVASEGLTCFIQVGAEADHNYQNYILRGLVLRFDRQSGAARDGDHHPQTHEQQGDGAPPPSSVHHLRGTDTQQTHNNSNSRRTTTVTADCVCVCVSVCVSQTALRNEDGDMDDSSPHLRKERRKVAAGDQEVRRSRRSSSQSFPDLLSSSPGSSPSTSPTPPVFASSSTASGPLSPVISSASSSPSPTAELGSRASSPLSPDASTPPGSHRGSPLPPLTPPNGTMTAEQDSKTPSSPSRSFLSHHMSALGLSRKSRLFSKSNSISEEPSAAGSSSSSDLSLQEKSSQLSPEQSSNKTDTKTGFKGNFLRSLAATQWEKKRRSKHLSQARLSSSDDIIIPGPGPTAEEAGGGEPPRRASSSSASNGHSDPQSDPASVLRQCSDKKFLMDMLYSKTTAAVPLSPTTAATASDTSVDEEILQAGGGDVGARGRVSERLSSFRARSVEPSGSSESSASRRAELEGLEGSAQAALARLAEEQQNRYLRQQSSIDVEGPARRLETTTMTPLGPGGPADAWDQLQPSAAALRIKDLDFSDLLDEEDIDVLDMDALDSTSSSSCFSGIPPPPPPPPGMAAAPPPPPPPPPPGGLAPPPPPPPPGAPPPPPPPSSSSSPFSQTKKKTVKLFWKELKQADRPEKCRFGRGTVWASLDKVAVNTTRLEHLFESKAKELHVAKKGPETKKHEILVLDPKRSNAINIGMTVLPTVHVIKTAILNYDEFAISKEGIEKILTMTPTEEEKQKIQEAQLANPDVPLGSAEQFLFSLASISALTPRLQLWAFKLNYEALEKEIAEPLFDLKLGMEQLASNQTFRRILATLLAIGNFLNSSNAKGFELGYLEKVVEVKDTVHRQSLLHHTCSLVVENYPESSDVYTEIPAITRSAKVDFELLAENLVQLERRCKASWDNLKVVAKHETKAVLKNKMMDFLKDCTQRIIILKVVHRRVINRFHSFLLFLGQPSTSVRDIKVTSFCRIIGEFSLEYRTTRERVVELKRKQAAHRERTKTRGKMITEPGAEYAAPGVASARSAAEEPGRGGEEEEEGGEHHHHHGGGYRVVQWEWSYVQTPYIIATWLLVASVAKILFHFSQRFTTVVPESCMLILLGLVLGGIVLIANKKQLYQLEPALFFLFLLPTIVGDAGYFMPARLFFDNLGAILTYAVVGTLWNAFCTGFCLYAAKLLGVIGQSRGGRRSVTGVIGKLLWVVGQSHGGRGSVTGVVVQSLWVVGQSQPEICVCVCLFVCVCVCVCVCGCVCVCVCVCVFVCVCLCVCVCVCLCVSVCVCVCLFVCVCVCVCVFVCVCLCVCVCVCLCVSVLFHFSQRFTTVVPESCMLILLGLVLGGIVLIANKKQLYQLEPALFFLFLLPTIVGDAGYFMPARLFFDNLGAILTYAVVGTLWNAFCTGFCLYAAKLLGVIDDRVQADLMDFLLFGALISAVDPVAVLAVFEEVHVNDTLFIIVFGESLVNDAVTVVLYKVYISFVEVGAENVQTADYFKGVASFLIVSIGGTLVGLVFAVILGFITRFTKKVRIIEPLFVFLLVYLAYLTAELFSLSAILSMTFCGIGANKYVEANISQKSRTTVKYTMKTLASIAETIIFIFLGISAVDKSKWAWDTGLVSCTLVFIFVFRAAGVIGQTWVLNRFRLVPLDKLDQVVMSYGGLRGAVAFALVVLLDGEQVKAKDYFVATTIVVIFFTVMFQGLTIKPLVNWLKVPRSTNRKPTINEEIHERAFDHILTAVEDIAGLQGYHHWRDKWEQFDKNYLSKLLLRKSVYRKSELWEAYQKINIRDAISVIDQGGNVLTSARLSLPSMASRASFPEVTNVTNYLRENGSGVCLDLQVIDNVPGAKVEEDTETHHVLAENLYKPRRRYQSHYSRHFMPLGEKERQDREVFQRNMKSRMETFKTTRHKRHKKERSLKKRRGSDTKDDGGDKPRRNVSWQDKDPVVVPVESEEDKAEHSDQEKDEDVGITFVARKVETPKPRPTSVPADVDGYQSPTAAHHSPVGGDSHLPWKGGLGSPPPCVSVEATKIIPVDLQQAWNQSISSLESISSPPPPAEPVHPRVIALSRLGGPRPASYSPSSSVGGSTSSIAAQQAWNQSISSLESISSPPPPAEPVHPRVIALSRLGGPRPASYSPSSSVGGSTSSIAAQDGGGDKSPPGLENSGVVVGARTVALCLMVLGAAGLDVTWGNKDSSRWVCAAAERPAPWTSRPPDRPAGPPDQPAKNEAILRGLSSGPVPPPHWPLCKLFCEVEHPLTFFCDELWAACLYPSSSESMSNLEDGRQDEVRTNDTQRHGPHVHIYTDSNRGGPKREDGGGRRRRIEEGGGGQKRMEKKDRRVWRRTEKDGEKGQKRMEEDREGWRRRTEGWRRTEKD</sequence>
<feature type="transmembrane region" description="Helical" evidence="7">
    <location>
        <begin position="1453"/>
        <end position="1486"/>
    </location>
</feature>
<feature type="compositionally biased region" description="Polar residues" evidence="6">
    <location>
        <begin position="373"/>
        <end position="386"/>
    </location>
</feature>
<evidence type="ECO:0000256" key="5">
    <source>
        <dbReference type="RuleBase" id="RU003722"/>
    </source>
</evidence>
<dbReference type="InterPro" id="IPR006153">
    <property type="entry name" value="Cation/H_exchanger_TM"/>
</dbReference>
<feature type="domain" description="FH2" evidence="8">
    <location>
        <begin position="787"/>
        <end position="1181"/>
    </location>
</feature>
<comment type="subcellular location">
    <subcellularLocation>
        <location evidence="1">Membrane</location>
        <topology evidence="1">Multi-pass membrane protein</topology>
    </subcellularLocation>
</comment>
<keyword evidence="5" id="KW-0739">Sodium transport</keyword>
<feature type="region of interest" description="Disordered" evidence="6">
    <location>
        <begin position="2294"/>
        <end position="2330"/>
    </location>
</feature>
<feature type="transmembrane region" description="Helical" evidence="7">
    <location>
        <begin position="1408"/>
        <end position="1441"/>
    </location>
</feature>
<keyword evidence="2 5" id="KW-0812">Transmembrane</keyword>
<dbReference type="InterPro" id="IPR042201">
    <property type="entry name" value="FH2_Formin_sf"/>
</dbReference>
<dbReference type="Gene3D" id="1.20.58.2220">
    <property type="entry name" value="Formin, FH2 domain"/>
    <property type="match status" value="1"/>
</dbReference>
<evidence type="ECO:0000256" key="7">
    <source>
        <dbReference type="SAM" id="Phobius"/>
    </source>
</evidence>
<feature type="transmembrane region" description="Helical" evidence="7">
    <location>
        <begin position="1823"/>
        <end position="1841"/>
    </location>
</feature>
<feature type="transmembrane region" description="Helical" evidence="7">
    <location>
        <begin position="1666"/>
        <end position="1691"/>
    </location>
</feature>
<dbReference type="InterPro" id="IPR004709">
    <property type="entry name" value="NaH_exchanger"/>
</dbReference>
<keyword evidence="5" id="KW-0406">Ion transport</keyword>
<feature type="compositionally biased region" description="Polar residues" evidence="6">
    <location>
        <begin position="543"/>
        <end position="552"/>
    </location>
</feature>
<feature type="compositionally biased region" description="Pro residues" evidence="6">
    <location>
        <begin position="739"/>
        <end position="784"/>
    </location>
</feature>
<dbReference type="GO" id="GO:0016020">
    <property type="term" value="C:membrane"/>
    <property type="evidence" value="ECO:0007669"/>
    <property type="project" value="UniProtKB-SubCell"/>
</dbReference>
<feature type="compositionally biased region" description="Low complexity" evidence="6">
    <location>
        <begin position="2294"/>
        <end position="2313"/>
    </location>
</feature>
<feature type="region of interest" description="Disordered" evidence="6">
    <location>
        <begin position="216"/>
        <end position="261"/>
    </location>
</feature>
<dbReference type="Gene3D" id="1.25.10.10">
    <property type="entry name" value="Leucine-rich Repeat Variant"/>
    <property type="match status" value="1"/>
</dbReference>
<feature type="compositionally biased region" description="Low complexity" evidence="6">
    <location>
        <begin position="575"/>
        <end position="590"/>
    </location>
</feature>
<evidence type="ECO:0000313" key="10">
    <source>
        <dbReference type="Proteomes" id="UP000246464"/>
    </source>
</evidence>
<feature type="region of interest" description="Disordered" evidence="6">
    <location>
        <begin position="285"/>
        <end position="426"/>
    </location>
</feature>
<feature type="transmembrane region" description="Helical" evidence="7">
    <location>
        <begin position="1754"/>
        <end position="1773"/>
    </location>
</feature>
<feature type="region of interest" description="Disordered" evidence="6">
    <location>
        <begin position="729"/>
        <end position="793"/>
    </location>
</feature>
<dbReference type="SMART" id="SM00498">
    <property type="entry name" value="FH2"/>
    <property type="match status" value="1"/>
</dbReference>
<dbReference type="PROSITE" id="PS51444">
    <property type="entry name" value="FH2"/>
    <property type="match status" value="1"/>
</dbReference>
<feature type="transmembrane region" description="Helical" evidence="7">
    <location>
        <begin position="1785"/>
        <end position="1803"/>
    </location>
</feature>
<feature type="region of interest" description="Disordered" evidence="6">
    <location>
        <begin position="1194"/>
        <end position="1223"/>
    </location>
</feature>
<feature type="compositionally biased region" description="Low complexity" evidence="6">
    <location>
        <begin position="442"/>
        <end position="473"/>
    </location>
</feature>
<feature type="compositionally biased region" description="Basic and acidic residues" evidence="6">
    <location>
        <begin position="2089"/>
        <end position="2111"/>
    </location>
</feature>
<name>A0A2U9BAP4_SCOMX</name>
<evidence type="ECO:0000256" key="4">
    <source>
        <dbReference type="ARBA" id="ARBA00023136"/>
    </source>
</evidence>
<feature type="compositionally biased region" description="Polar residues" evidence="6">
    <location>
        <begin position="400"/>
        <end position="420"/>
    </location>
</feature>
<keyword evidence="5" id="KW-0050">Antiport</keyword>
<feature type="transmembrane region" description="Helical" evidence="7">
    <location>
        <begin position="1557"/>
        <end position="1584"/>
    </location>
</feature>
<feature type="region of interest" description="Disordered" evidence="6">
    <location>
        <begin position="2371"/>
        <end position="2402"/>
    </location>
</feature>
<comment type="similarity">
    <text evidence="5">Belongs to the monovalent cation:proton antiporter 1 (CPA1) transporter (TC 2.A.36) family.</text>
</comment>
<dbReference type="PANTHER" id="PTHR45920">
    <property type="entry name" value="FORMIN HOMOLOGY 2 DOMAIN CONTAINING, ISOFORM I"/>
    <property type="match status" value="1"/>
</dbReference>
<feature type="compositionally biased region" description="Low complexity" evidence="6">
    <location>
        <begin position="622"/>
        <end position="631"/>
    </location>
</feature>
<dbReference type="GO" id="GO:0015385">
    <property type="term" value="F:sodium:proton antiporter activity"/>
    <property type="evidence" value="ECO:0007669"/>
    <property type="project" value="InterPro"/>
</dbReference>
<feature type="transmembrane region" description="Helical" evidence="7">
    <location>
        <begin position="1265"/>
        <end position="1285"/>
    </location>
</feature>
<evidence type="ECO:0000256" key="2">
    <source>
        <dbReference type="ARBA" id="ARBA00022692"/>
    </source>
</evidence>
<accession>A0A2U9BAP4</accession>
<keyword evidence="10" id="KW-1185">Reference proteome</keyword>
<reference evidence="9 10" key="1">
    <citation type="submission" date="2017-12" db="EMBL/GenBank/DDBJ databases">
        <title>Integrating genomic resources of turbot (Scophthalmus maximus) in depth evaluation of genetic and physical mapping variation across individuals.</title>
        <authorList>
            <person name="Martinez P."/>
        </authorList>
    </citation>
    <scope>NUCLEOTIDE SEQUENCE [LARGE SCALE GENOMIC DNA]</scope>
</reference>
<dbReference type="InterPro" id="IPR041387">
    <property type="entry name" value="FHOD1_GBD_N"/>
</dbReference>
<organism evidence="9 10">
    <name type="scientific">Scophthalmus maximus</name>
    <name type="common">Turbot</name>
    <name type="synonym">Psetta maxima</name>
    <dbReference type="NCBI Taxonomy" id="52904"/>
    <lineage>
        <taxon>Eukaryota</taxon>
        <taxon>Metazoa</taxon>
        <taxon>Chordata</taxon>
        <taxon>Craniata</taxon>
        <taxon>Vertebrata</taxon>
        <taxon>Euteleostomi</taxon>
        <taxon>Actinopterygii</taxon>
        <taxon>Neopterygii</taxon>
        <taxon>Teleostei</taxon>
        <taxon>Neoteleostei</taxon>
        <taxon>Acanthomorphata</taxon>
        <taxon>Carangaria</taxon>
        <taxon>Pleuronectiformes</taxon>
        <taxon>Pleuronectoidei</taxon>
        <taxon>Scophthalmidae</taxon>
        <taxon>Scophthalmus</taxon>
    </lineage>
</organism>
<evidence type="ECO:0000259" key="8">
    <source>
        <dbReference type="PROSITE" id="PS51444"/>
    </source>
</evidence>